<reference evidence="2" key="1">
    <citation type="submission" date="2019-08" db="EMBL/GenBank/DDBJ databases">
        <authorList>
            <person name="Kucharzyk K."/>
            <person name="Murdoch R.W."/>
            <person name="Higgins S."/>
            <person name="Loffler F."/>
        </authorList>
    </citation>
    <scope>NUCLEOTIDE SEQUENCE</scope>
</reference>
<sequence>MEHTPADSAESLVERVVHVYPQNWIQIQKLLLESMPNDHLGQFYVIGDNMAHACEASHSLDDLPAHHKVLPDGHREKWFWVTALHRKRHVEDRDEQTGRDQDLSPHGAHGFTGVPTYHVDTILVHRRPTIGEAVGGMMDVGISDEKDIAFGRFPQLFHRIHLSTPAIRQRLPLNSPDAVVQLGIP</sequence>
<dbReference type="EMBL" id="VSSQ01086288">
    <property type="protein sequence ID" value="MPN33671.1"/>
    <property type="molecule type" value="Genomic_DNA"/>
</dbReference>
<feature type="region of interest" description="Disordered" evidence="1">
    <location>
        <begin position="90"/>
        <end position="112"/>
    </location>
</feature>
<comment type="caution">
    <text evidence="2">The sequence shown here is derived from an EMBL/GenBank/DDBJ whole genome shotgun (WGS) entry which is preliminary data.</text>
</comment>
<evidence type="ECO:0000256" key="1">
    <source>
        <dbReference type="SAM" id="MobiDB-lite"/>
    </source>
</evidence>
<evidence type="ECO:0000313" key="2">
    <source>
        <dbReference type="EMBL" id="MPN33671.1"/>
    </source>
</evidence>
<feature type="compositionally biased region" description="Basic and acidic residues" evidence="1">
    <location>
        <begin position="90"/>
        <end position="103"/>
    </location>
</feature>
<dbReference type="AlphaFoldDB" id="A0A645H3Q6"/>
<protein>
    <submittedName>
        <fullName evidence="2">Uncharacterized protein</fullName>
    </submittedName>
</protein>
<accession>A0A645H3Q6</accession>
<gene>
    <name evidence="2" type="ORF">SDC9_181162</name>
</gene>
<name>A0A645H3Q6_9ZZZZ</name>
<proteinExistence type="predicted"/>
<organism evidence="2">
    <name type="scientific">bioreactor metagenome</name>
    <dbReference type="NCBI Taxonomy" id="1076179"/>
    <lineage>
        <taxon>unclassified sequences</taxon>
        <taxon>metagenomes</taxon>
        <taxon>ecological metagenomes</taxon>
    </lineage>
</organism>